<reference evidence="2" key="1">
    <citation type="submission" date="2018-07" db="EMBL/GenBank/DDBJ databases">
        <authorList>
            <person name="Peiro R."/>
            <person name="Begona"/>
            <person name="Cbmso G."/>
            <person name="Lopez M."/>
            <person name="Gonzalez S."/>
        </authorList>
    </citation>
    <scope>NUCLEOTIDE SEQUENCE [LARGE SCALE GENOMIC DNA]</scope>
</reference>
<dbReference type="AlphaFoldDB" id="A0A376AFI5"/>
<organism evidence="1 2">
    <name type="scientific">Ciceribacter selenitireducens ATCC BAA-1503</name>
    <dbReference type="NCBI Taxonomy" id="1336235"/>
    <lineage>
        <taxon>Bacteria</taxon>
        <taxon>Pseudomonadati</taxon>
        <taxon>Pseudomonadota</taxon>
        <taxon>Alphaproteobacteria</taxon>
        <taxon>Hyphomicrobiales</taxon>
        <taxon>Rhizobiaceae</taxon>
        <taxon>Ciceribacter</taxon>
    </lineage>
</organism>
<evidence type="ECO:0000313" key="2">
    <source>
        <dbReference type="Proteomes" id="UP000254764"/>
    </source>
</evidence>
<sequence length="77" mass="8742">MRCRCLVRLYNTWMTFSFFRQANRAGRLRPVVIEARRALALSLPLDFYGFSSTLRSLDVAGIGISCNGGFTYLSKTK</sequence>
<protein>
    <submittedName>
        <fullName evidence="1">Uncharacterized protein</fullName>
    </submittedName>
</protein>
<name>A0A376AFI5_9HYPH</name>
<accession>A0A376AFI5</accession>
<gene>
    <name evidence="1" type="ORF">RHIZ70_2128</name>
</gene>
<dbReference type="EMBL" id="UEYP01000002">
    <property type="protein sequence ID" value="SSC66420.1"/>
    <property type="molecule type" value="Genomic_DNA"/>
</dbReference>
<proteinExistence type="predicted"/>
<dbReference type="Proteomes" id="UP000254764">
    <property type="component" value="Unassembled WGS sequence"/>
</dbReference>
<keyword evidence="2" id="KW-1185">Reference proteome</keyword>
<evidence type="ECO:0000313" key="1">
    <source>
        <dbReference type="EMBL" id="SSC66420.1"/>
    </source>
</evidence>